<sequence length="95" mass="11088">MCFSVIKHKQLAVVPEAAEVHKSSENFHCLPRFHLLFPFPRPLFLIFLSLPPTSRILIQHNETHAMKLRNSKIFKVIRYINCSLLYWVSVACVEP</sequence>
<keyword evidence="2" id="KW-1185">Reference proteome</keyword>
<protein>
    <submittedName>
        <fullName evidence="1">Uncharacterized protein</fullName>
    </submittedName>
</protein>
<dbReference type="EMBL" id="OX451736">
    <property type="protein sequence ID" value="CAI8585891.1"/>
    <property type="molecule type" value="Genomic_DNA"/>
</dbReference>
<name>A0AAV0YIN4_VICFA</name>
<organism evidence="1 2">
    <name type="scientific">Vicia faba</name>
    <name type="common">Broad bean</name>
    <name type="synonym">Faba vulgaris</name>
    <dbReference type="NCBI Taxonomy" id="3906"/>
    <lineage>
        <taxon>Eukaryota</taxon>
        <taxon>Viridiplantae</taxon>
        <taxon>Streptophyta</taxon>
        <taxon>Embryophyta</taxon>
        <taxon>Tracheophyta</taxon>
        <taxon>Spermatophyta</taxon>
        <taxon>Magnoliopsida</taxon>
        <taxon>eudicotyledons</taxon>
        <taxon>Gunneridae</taxon>
        <taxon>Pentapetalae</taxon>
        <taxon>rosids</taxon>
        <taxon>fabids</taxon>
        <taxon>Fabales</taxon>
        <taxon>Fabaceae</taxon>
        <taxon>Papilionoideae</taxon>
        <taxon>50 kb inversion clade</taxon>
        <taxon>NPAAA clade</taxon>
        <taxon>Hologalegina</taxon>
        <taxon>IRL clade</taxon>
        <taxon>Fabeae</taxon>
        <taxon>Vicia</taxon>
    </lineage>
</organism>
<accession>A0AAV0YIN4</accession>
<evidence type="ECO:0000313" key="2">
    <source>
        <dbReference type="Proteomes" id="UP001157006"/>
    </source>
</evidence>
<dbReference type="AlphaFoldDB" id="A0AAV0YIN4"/>
<gene>
    <name evidence="1" type="ORF">VFH_I228040</name>
</gene>
<dbReference type="Proteomes" id="UP001157006">
    <property type="component" value="Chromosome 1L"/>
</dbReference>
<evidence type="ECO:0000313" key="1">
    <source>
        <dbReference type="EMBL" id="CAI8585891.1"/>
    </source>
</evidence>
<reference evidence="1 2" key="1">
    <citation type="submission" date="2023-01" db="EMBL/GenBank/DDBJ databases">
        <authorList>
            <person name="Kreplak J."/>
        </authorList>
    </citation>
    <scope>NUCLEOTIDE SEQUENCE [LARGE SCALE GENOMIC DNA]</scope>
</reference>
<proteinExistence type="predicted"/>